<dbReference type="RefSeq" id="XP_020122070.1">
    <property type="nucleotide sequence ID" value="XM_020264255.1"/>
</dbReference>
<dbReference type="SUPFAM" id="SSF51735">
    <property type="entry name" value="NAD(P)-binding Rossmann-fold domains"/>
    <property type="match status" value="1"/>
</dbReference>
<dbReference type="Proteomes" id="UP000214365">
    <property type="component" value="Unassembled WGS sequence"/>
</dbReference>
<comment type="caution">
    <text evidence="3">The sequence shown here is derived from an EMBL/GenBank/DDBJ whole genome shotgun (WGS) entry which is preliminary data.</text>
</comment>
<organism evidence="3 4">
    <name type="scientific">Talaromyces atroroseus</name>
    <dbReference type="NCBI Taxonomy" id="1441469"/>
    <lineage>
        <taxon>Eukaryota</taxon>
        <taxon>Fungi</taxon>
        <taxon>Dikarya</taxon>
        <taxon>Ascomycota</taxon>
        <taxon>Pezizomycotina</taxon>
        <taxon>Eurotiomycetes</taxon>
        <taxon>Eurotiomycetidae</taxon>
        <taxon>Eurotiales</taxon>
        <taxon>Trichocomaceae</taxon>
        <taxon>Talaromyces</taxon>
        <taxon>Talaromyces sect. Trachyspermi</taxon>
    </lineage>
</organism>
<protein>
    <recommendedName>
        <fullName evidence="2">D-isomer specific 2-hydroxyacid dehydrogenase NAD-binding domain-containing protein</fullName>
    </recommendedName>
</protein>
<feature type="domain" description="D-isomer specific 2-hydroxyacid dehydrogenase NAD-binding" evidence="2">
    <location>
        <begin position="149"/>
        <end position="329"/>
    </location>
</feature>
<evidence type="ECO:0000313" key="3">
    <source>
        <dbReference type="EMBL" id="OKL61949.1"/>
    </source>
</evidence>
<keyword evidence="1" id="KW-0560">Oxidoreductase</keyword>
<dbReference type="AlphaFoldDB" id="A0A225B1V5"/>
<dbReference type="OrthoDB" id="9991913at2759"/>
<dbReference type="InterPro" id="IPR029753">
    <property type="entry name" value="D-isomer_DH_CS"/>
</dbReference>
<keyword evidence="4" id="KW-1185">Reference proteome</keyword>
<reference evidence="3 4" key="1">
    <citation type="submission" date="2015-06" db="EMBL/GenBank/DDBJ databases">
        <title>Talaromyces atroroseus IBT 11181 draft genome.</title>
        <authorList>
            <person name="Rasmussen K.B."/>
            <person name="Rasmussen S."/>
            <person name="Petersen B."/>
            <person name="Sicheritz-Ponten T."/>
            <person name="Mortensen U.H."/>
            <person name="Thrane U."/>
        </authorList>
    </citation>
    <scope>NUCLEOTIDE SEQUENCE [LARGE SCALE GENOMIC DNA]</scope>
    <source>
        <strain evidence="3 4">IBT 11181</strain>
    </source>
</reference>
<dbReference type="PROSITE" id="PS00671">
    <property type="entry name" value="D_2_HYDROXYACID_DH_3"/>
    <property type="match status" value="1"/>
</dbReference>
<dbReference type="CDD" id="cd12168">
    <property type="entry name" value="Mand_dh_like"/>
    <property type="match status" value="1"/>
</dbReference>
<proteinExistence type="predicted"/>
<dbReference type="GO" id="GO:0005829">
    <property type="term" value="C:cytosol"/>
    <property type="evidence" value="ECO:0007669"/>
    <property type="project" value="TreeGrafter"/>
</dbReference>
<dbReference type="EMBL" id="LFMY01000003">
    <property type="protein sequence ID" value="OKL61949.1"/>
    <property type="molecule type" value="Genomic_DNA"/>
</dbReference>
<dbReference type="InterPro" id="IPR036291">
    <property type="entry name" value="NAD(P)-bd_dom_sf"/>
</dbReference>
<sequence length="367" mass="40677">MSAPKPKLIILHIGDSIQYNIDTYNRLASQFTIIQPSVEERQRDAFTKALKEKKWGDFDAICRPYWNSGGEMGRWDRELVPLLPQSVKVFASAGAGYDWADVDVLAEHVMRLYAVHYSGENAYISLAGILYCNGAAASSEAVADTAIYHILNVFRNLKWSLTAAHSGDAAQWQEAHKGTQLTAWNPNGRPLGLIGLGNIGYTIAQKAYRAFGMKIFYHDPYRKSPEQERAIEATYCFTNEDLVAQVDCVVLAMPFGGKEIIDANLLSHFRKGSRFVNIARGKLVDEEAVIAALESGQLHAVGLDVQYNEPHVHPKMAQMRNVALTCHTAGGAMDTVLGFERLAMENCERVLLGQGPLTAVNKHLIRK</sequence>
<dbReference type="SUPFAM" id="SSF52283">
    <property type="entry name" value="Formate/glycerate dehydrogenase catalytic domain-like"/>
    <property type="match status" value="1"/>
</dbReference>
<accession>A0A225B1V5</accession>
<dbReference type="GO" id="GO:0051287">
    <property type="term" value="F:NAD binding"/>
    <property type="evidence" value="ECO:0007669"/>
    <property type="project" value="InterPro"/>
</dbReference>
<dbReference type="InterPro" id="IPR006140">
    <property type="entry name" value="D-isomer_DH_NAD-bd"/>
</dbReference>
<dbReference type="Gene3D" id="3.40.50.720">
    <property type="entry name" value="NAD(P)-binding Rossmann-like Domain"/>
    <property type="match status" value="3"/>
</dbReference>
<dbReference type="STRING" id="1441469.A0A225B1V5"/>
<dbReference type="FunFam" id="3.40.50.720:FF:000526">
    <property type="entry name" value="D-mandelate dehydrogenase, putative"/>
    <property type="match status" value="1"/>
</dbReference>
<evidence type="ECO:0000259" key="2">
    <source>
        <dbReference type="Pfam" id="PF02826"/>
    </source>
</evidence>
<dbReference type="GO" id="GO:0016618">
    <property type="term" value="F:hydroxypyruvate reductase [NAD(P)H] activity"/>
    <property type="evidence" value="ECO:0007669"/>
    <property type="project" value="TreeGrafter"/>
</dbReference>
<dbReference type="PANTHER" id="PTHR10996">
    <property type="entry name" value="2-HYDROXYACID DEHYDROGENASE-RELATED"/>
    <property type="match status" value="1"/>
</dbReference>
<dbReference type="PANTHER" id="PTHR10996:SF281">
    <property type="entry name" value="D-ISOMER SPECIFIC 2-HYDROXYACID DEHYDROGENASE NAD-BINDING DOMAIN-CONTAINING PROTEIN-RELATED"/>
    <property type="match status" value="1"/>
</dbReference>
<gene>
    <name evidence="3" type="ORF">UA08_02235</name>
</gene>
<dbReference type="GO" id="GO:0030267">
    <property type="term" value="F:glyoxylate reductase (NADPH) activity"/>
    <property type="evidence" value="ECO:0007669"/>
    <property type="project" value="TreeGrafter"/>
</dbReference>
<dbReference type="Pfam" id="PF02826">
    <property type="entry name" value="2-Hacid_dh_C"/>
    <property type="match status" value="1"/>
</dbReference>
<name>A0A225B1V5_TALAT</name>
<dbReference type="InterPro" id="IPR050223">
    <property type="entry name" value="D-isomer_2-hydroxyacid_DH"/>
</dbReference>
<evidence type="ECO:0000313" key="4">
    <source>
        <dbReference type="Proteomes" id="UP000214365"/>
    </source>
</evidence>
<evidence type="ECO:0000256" key="1">
    <source>
        <dbReference type="ARBA" id="ARBA00023002"/>
    </source>
</evidence>
<dbReference type="GeneID" id="31001990"/>